<proteinExistence type="predicted"/>
<sequence length="199" mass="21741">MLKVGGILKFQYSSPPYSITFSVDGSHILSGEFPFLTLTTQFEHPLCIPRSPFLPLPPLSTNNDAVLQQPSQQSLLSRLSSFSRSPPNTDGTTELPEPPTPSQLLPRALLGRLSSLLHSPPNTLDEATEPDQSSMSVGLRSRALIDRLSSLLRPQPNVRIATQPDTPMPSDSLTDTLLGRLSSLFRSQLDANEAIELQQ</sequence>
<dbReference type="AlphaFoldDB" id="A0A0D0A046"/>
<dbReference type="HOGENOM" id="CLU_1373015_0_0_1"/>
<protein>
    <submittedName>
        <fullName evidence="2">Uncharacterized protein</fullName>
    </submittedName>
</protein>
<name>A0A0D0A046_9AGAM</name>
<evidence type="ECO:0000313" key="2">
    <source>
        <dbReference type="EMBL" id="KIK35171.1"/>
    </source>
</evidence>
<dbReference type="OrthoDB" id="10508376at2759"/>
<reference evidence="2 3" key="1">
    <citation type="submission" date="2014-04" db="EMBL/GenBank/DDBJ databases">
        <authorList>
            <consortium name="DOE Joint Genome Institute"/>
            <person name="Kuo A."/>
            <person name="Ruytinx J."/>
            <person name="Rineau F."/>
            <person name="Colpaert J."/>
            <person name="Kohler A."/>
            <person name="Nagy L.G."/>
            <person name="Floudas D."/>
            <person name="Copeland A."/>
            <person name="Barry K.W."/>
            <person name="Cichocki N."/>
            <person name="Veneault-Fourrey C."/>
            <person name="LaButti K."/>
            <person name="Lindquist E.A."/>
            <person name="Lipzen A."/>
            <person name="Lundell T."/>
            <person name="Morin E."/>
            <person name="Murat C."/>
            <person name="Sun H."/>
            <person name="Tunlid A."/>
            <person name="Henrissat B."/>
            <person name="Grigoriev I.V."/>
            <person name="Hibbett D.S."/>
            <person name="Martin F."/>
            <person name="Nordberg H.P."/>
            <person name="Cantor M.N."/>
            <person name="Hua S.X."/>
        </authorList>
    </citation>
    <scope>NUCLEOTIDE SEQUENCE [LARGE SCALE GENOMIC DNA]</scope>
    <source>
        <strain evidence="2 3">UH-Slu-Lm8-n1</strain>
    </source>
</reference>
<feature type="region of interest" description="Disordered" evidence="1">
    <location>
        <begin position="76"/>
        <end position="104"/>
    </location>
</feature>
<dbReference type="Proteomes" id="UP000054485">
    <property type="component" value="Unassembled WGS sequence"/>
</dbReference>
<dbReference type="EMBL" id="KN835655">
    <property type="protein sequence ID" value="KIK35171.1"/>
    <property type="molecule type" value="Genomic_DNA"/>
</dbReference>
<dbReference type="InParanoid" id="A0A0D0A046"/>
<accession>A0A0D0A046</accession>
<evidence type="ECO:0000313" key="3">
    <source>
        <dbReference type="Proteomes" id="UP000054485"/>
    </source>
</evidence>
<reference evidence="3" key="2">
    <citation type="submission" date="2015-01" db="EMBL/GenBank/DDBJ databases">
        <title>Evolutionary Origins and Diversification of the Mycorrhizal Mutualists.</title>
        <authorList>
            <consortium name="DOE Joint Genome Institute"/>
            <consortium name="Mycorrhizal Genomics Consortium"/>
            <person name="Kohler A."/>
            <person name="Kuo A."/>
            <person name="Nagy L.G."/>
            <person name="Floudas D."/>
            <person name="Copeland A."/>
            <person name="Barry K.W."/>
            <person name="Cichocki N."/>
            <person name="Veneault-Fourrey C."/>
            <person name="LaButti K."/>
            <person name="Lindquist E.A."/>
            <person name="Lipzen A."/>
            <person name="Lundell T."/>
            <person name="Morin E."/>
            <person name="Murat C."/>
            <person name="Riley R."/>
            <person name="Ohm R."/>
            <person name="Sun H."/>
            <person name="Tunlid A."/>
            <person name="Henrissat B."/>
            <person name="Grigoriev I.V."/>
            <person name="Hibbett D.S."/>
            <person name="Martin F."/>
        </authorList>
    </citation>
    <scope>NUCLEOTIDE SEQUENCE [LARGE SCALE GENOMIC DNA]</scope>
    <source>
        <strain evidence="3">UH-Slu-Lm8-n1</strain>
    </source>
</reference>
<gene>
    <name evidence="2" type="ORF">CY34DRAFT_17194</name>
</gene>
<feature type="region of interest" description="Disordered" evidence="1">
    <location>
        <begin position="116"/>
        <end position="136"/>
    </location>
</feature>
<feature type="compositionally biased region" description="Low complexity" evidence="1">
    <location>
        <begin position="76"/>
        <end position="87"/>
    </location>
</feature>
<organism evidence="2 3">
    <name type="scientific">Suillus luteus UH-Slu-Lm8-n1</name>
    <dbReference type="NCBI Taxonomy" id="930992"/>
    <lineage>
        <taxon>Eukaryota</taxon>
        <taxon>Fungi</taxon>
        <taxon>Dikarya</taxon>
        <taxon>Basidiomycota</taxon>
        <taxon>Agaricomycotina</taxon>
        <taxon>Agaricomycetes</taxon>
        <taxon>Agaricomycetidae</taxon>
        <taxon>Boletales</taxon>
        <taxon>Suillineae</taxon>
        <taxon>Suillaceae</taxon>
        <taxon>Suillus</taxon>
    </lineage>
</organism>
<evidence type="ECO:0000256" key="1">
    <source>
        <dbReference type="SAM" id="MobiDB-lite"/>
    </source>
</evidence>
<keyword evidence="3" id="KW-1185">Reference proteome</keyword>